<dbReference type="EMBL" id="JBBHLL010000124">
    <property type="protein sequence ID" value="KAK7814350.1"/>
    <property type="molecule type" value="Genomic_DNA"/>
</dbReference>
<comment type="caution">
    <text evidence="1">The sequence shown here is derived from an EMBL/GenBank/DDBJ whole genome shotgun (WGS) entry which is preliminary data.</text>
</comment>
<organism evidence="1 2">
    <name type="scientific">Myodes glareolus</name>
    <name type="common">Bank vole</name>
    <name type="synonym">Clethrionomys glareolus</name>
    <dbReference type="NCBI Taxonomy" id="447135"/>
    <lineage>
        <taxon>Eukaryota</taxon>
        <taxon>Metazoa</taxon>
        <taxon>Chordata</taxon>
        <taxon>Craniata</taxon>
        <taxon>Vertebrata</taxon>
        <taxon>Euteleostomi</taxon>
        <taxon>Mammalia</taxon>
        <taxon>Eutheria</taxon>
        <taxon>Euarchontoglires</taxon>
        <taxon>Glires</taxon>
        <taxon>Rodentia</taxon>
        <taxon>Myomorpha</taxon>
        <taxon>Muroidea</taxon>
        <taxon>Cricetidae</taxon>
        <taxon>Arvicolinae</taxon>
        <taxon>Myodes</taxon>
    </lineage>
</organism>
<evidence type="ECO:0000313" key="1">
    <source>
        <dbReference type="EMBL" id="KAK7814350.1"/>
    </source>
</evidence>
<reference evidence="1 2" key="1">
    <citation type="journal article" date="2023" name="bioRxiv">
        <title>Conserved and derived expression patterns and positive selection on dental genes reveal complex evolutionary context of ever-growing rodent molars.</title>
        <authorList>
            <person name="Calamari Z.T."/>
            <person name="Song A."/>
            <person name="Cohen E."/>
            <person name="Akter M."/>
            <person name="Roy R.D."/>
            <person name="Hallikas O."/>
            <person name="Christensen M.M."/>
            <person name="Li P."/>
            <person name="Marangoni P."/>
            <person name="Jernvall J."/>
            <person name="Klein O.D."/>
        </authorList>
    </citation>
    <scope>NUCLEOTIDE SEQUENCE [LARGE SCALE GENOMIC DNA]</scope>
    <source>
        <strain evidence="1">V071</strain>
    </source>
</reference>
<sequence length="358" mass="39621">MKDECSEGTVQEAYLAPAGCQRSVTLLGGNTLAGLPPGGAPDTVNDPPEATLLKSSTGASASRISELQCDLMSILIFYKGRDIGSQDRQEPLADSGVNNHRARVPRCVLTHVTTKKVSLPTVLSISTEPFICCLAGTGKAMLSNYLSSTKQTTRCLDFSNENSEDLARGRPGKVDVISFKLRLQICDFTGWEHISVVAIRRRSRHGKRPSGGYSAEVFHWSVCGFWNLRSGWIQELQCDLMSILGFYNSRDIGSQDRQEPLADSGVNNHRARVPRCVLTHVSSCDDWEHGRRDQNAYIPEIKSSFAGFKQQKGRVAKEDHGQCPWLPELTRTADLHCSGRPQLDIQKSLKSRFNLENQ</sequence>
<protein>
    <submittedName>
        <fullName evidence="1">Uncharacterized protein</fullName>
    </submittedName>
</protein>
<name>A0AAW0IIK2_MYOGA</name>
<gene>
    <name evidence="1" type="ORF">U0070_027008</name>
</gene>
<evidence type="ECO:0000313" key="2">
    <source>
        <dbReference type="Proteomes" id="UP001488838"/>
    </source>
</evidence>
<proteinExistence type="predicted"/>
<keyword evidence="2" id="KW-1185">Reference proteome</keyword>
<dbReference type="AlphaFoldDB" id="A0AAW0IIK2"/>
<accession>A0AAW0IIK2</accession>
<dbReference type="Proteomes" id="UP001488838">
    <property type="component" value="Unassembled WGS sequence"/>
</dbReference>